<dbReference type="AlphaFoldDB" id="A0A3P3ZRC9"/>
<protein>
    <submittedName>
        <fullName evidence="2">GDSL-like lipase/acylhydrolase</fullName>
    </submittedName>
</protein>
<evidence type="ECO:0000313" key="2">
    <source>
        <dbReference type="EMBL" id="VAY89468.1"/>
    </source>
</evidence>
<keyword evidence="1 2" id="KW-0378">Hydrolase</keyword>
<dbReference type="GO" id="GO:0016788">
    <property type="term" value="F:hydrolase activity, acting on ester bonds"/>
    <property type="evidence" value="ECO:0007669"/>
    <property type="project" value="InterPro"/>
</dbReference>
<proteinExistence type="predicted"/>
<dbReference type="EMBL" id="UOYP01000656">
    <property type="protein sequence ID" value="VAY89468.1"/>
    <property type="molecule type" value="Genomic_DNA"/>
</dbReference>
<dbReference type="InterPro" id="IPR036514">
    <property type="entry name" value="SGNH_hydro_sf"/>
</dbReference>
<dbReference type="InterPro" id="IPR051058">
    <property type="entry name" value="GDSL_Est/Lipase"/>
</dbReference>
<reference evidence="2" key="1">
    <citation type="submission" date="2018-10" db="EMBL/GenBank/DDBJ databases">
        <authorList>
            <person name="Plewniak F."/>
        </authorList>
    </citation>
    <scope>NUCLEOTIDE SEQUENCE</scope>
</reference>
<dbReference type="InterPro" id="IPR001087">
    <property type="entry name" value="GDSL"/>
</dbReference>
<organism evidence="2">
    <name type="scientific">mine drainage metagenome</name>
    <dbReference type="NCBI Taxonomy" id="410659"/>
    <lineage>
        <taxon>unclassified sequences</taxon>
        <taxon>metagenomes</taxon>
        <taxon>ecological metagenomes</taxon>
    </lineage>
</organism>
<dbReference type="PANTHER" id="PTHR45648">
    <property type="entry name" value="GDSL LIPASE/ACYLHYDROLASE FAMILY PROTEIN (AFU_ORTHOLOGUE AFUA_4G14700)"/>
    <property type="match status" value="1"/>
</dbReference>
<name>A0A3P3ZRC9_9ZZZZ</name>
<dbReference type="Gene3D" id="3.40.50.1110">
    <property type="entry name" value="SGNH hydrolase"/>
    <property type="match status" value="1"/>
</dbReference>
<sequence>MTSLPILLRHTGSRWFCALFIVCLQGCSPEPPAHAQNGTITPPVFNTQSPAPHTPPNHGFSALVAFGDSLSDLGTYTVLAERTYGLGTSFDIPFTGLPYPAGGQFTVNGTATGNWVGDLAQRLNLDITPNLIGFGGPPGSRYLTPMAGFSRTPVFCPFGFQTADHSAFCLDFAEGGALISNPIGIDHNRGALTLPLTQQVSQYLHQFQRFRPDQLVTVFGGNNDVLLAFTQFLSNITESVQQRVASAKQNNPAMGPVRQQEIATQALGQEYQTALVQAQHQIDQAADDLAKLTLRIIDHGARYVLVYTLPDSAETPFGRGLPYTLRDFPQPPPTGYVCHSSEPLAPCNLLSRLVNRFNQRLLDNLQGKPVKIFDSHQLFGELIAHPETYGFTHATIAWCAPKVPSSLLCNLDTPNKTAGATVQNLSSWLFADDIHPTPAGYQVLADQTWSELKYFGWIAKPPLP</sequence>
<evidence type="ECO:0000256" key="1">
    <source>
        <dbReference type="ARBA" id="ARBA00022801"/>
    </source>
</evidence>
<dbReference type="Pfam" id="PF00657">
    <property type="entry name" value="Lipase_GDSL"/>
    <property type="match status" value="1"/>
</dbReference>
<gene>
    <name evidence="2" type="ORF">CARN8_690014</name>
</gene>
<dbReference type="PANTHER" id="PTHR45648:SF5">
    <property type="entry name" value="OS04G0577300 PROTEIN"/>
    <property type="match status" value="1"/>
</dbReference>
<accession>A0A3P3ZRC9</accession>
<dbReference type="SUPFAM" id="SSF52266">
    <property type="entry name" value="SGNH hydrolase"/>
    <property type="match status" value="1"/>
</dbReference>